<dbReference type="SMART" id="SM00245">
    <property type="entry name" value="TSPc"/>
    <property type="match status" value="1"/>
</dbReference>
<dbReference type="InterPro" id="IPR005151">
    <property type="entry name" value="Tail-specific_protease"/>
</dbReference>
<accession>A7NQZ4</accession>
<dbReference type="GO" id="GO:0006508">
    <property type="term" value="P:proteolysis"/>
    <property type="evidence" value="ECO:0007669"/>
    <property type="project" value="InterPro"/>
</dbReference>
<feature type="domain" description="PDZ" evidence="2">
    <location>
        <begin position="156"/>
        <end position="218"/>
    </location>
</feature>
<dbReference type="Gene3D" id="2.30.42.10">
    <property type="match status" value="1"/>
</dbReference>
<organism evidence="3 4">
    <name type="scientific">Roseiflexus castenholzii (strain DSM 13941 / HLO8)</name>
    <dbReference type="NCBI Taxonomy" id="383372"/>
    <lineage>
        <taxon>Bacteria</taxon>
        <taxon>Bacillati</taxon>
        <taxon>Chloroflexota</taxon>
        <taxon>Chloroflexia</taxon>
        <taxon>Chloroflexales</taxon>
        <taxon>Roseiflexineae</taxon>
        <taxon>Roseiflexaceae</taxon>
        <taxon>Roseiflexus</taxon>
    </lineage>
</organism>
<feature type="compositionally biased region" description="Pro residues" evidence="1">
    <location>
        <begin position="63"/>
        <end position="73"/>
    </location>
</feature>
<dbReference type="GO" id="GO:0004175">
    <property type="term" value="F:endopeptidase activity"/>
    <property type="evidence" value="ECO:0007669"/>
    <property type="project" value="TreeGrafter"/>
</dbReference>
<dbReference type="GO" id="GO:0008236">
    <property type="term" value="F:serine-type peptidase activity"/>
    <property type="evidence" value="ECO:0007669"/>
    <property type="project" value="InterPro"/>
</dbReference>
<gene>
    <name evidence="3" type="ordered locus">Rcas_3957</name>
</gene>
<dbReference type="SMART" id="SM00228">
    <property type="entry name" value="PDZ"/>
    <property type="match status" value="1"/>
</dbReference>
<dbReference type="InterPro" id="IPR029045">
    <property type="entry name" value="ClpP/crotonase-like_dom_sf"/>
</dbReference>
<dbReference type="Proteomes" id="UP000000263">
    <property type="component" value="Chromosome"/>
</dbReference>
<dbReference type="KEGG" id="rca:Rcas_3957"/>
<dbReference type="Gene3D" id="3.90.226.10">
    <property type="entry name" value="2-enoyl-CoA Hydratase, Chain A, domain 1"/>
    <property type="match status" value="1"/>
</dbReference>
<feature type="region of interest" description="Disordered" evidence="1">
    <location>
        <begin position="54"/>
        <end position="73"/>
    </location>
</feature>
<dbReference type="EMBL" id="CP000804">
    <property type="protein sequence ID" value="ABU59990.1"/>
    <property type="molecule type" value="Genomic_DNA"/>
</dbReference>
<evidence type="ECO:0000259" key="2">
    <source>
        <dbReference type="PROSITE" id="PS50106"/>
    </source>
</evidence>
<evidence type="ECO:0000313" key="3">
    <source>
        <dbReference type="EMBL" id="ABU59990.1"/>
    </source>
</evidence>
<dbReference type="Pfam" id="PF17820">
    <property type="entry name" value="PDZ_6"/>
    <property type="match status" value="1"/>
</dbReference>
<dbReference type="InterPro" id="IPR036034">
    <property type="entry name" value="PDZ_sf"/>
</dbReference>
<keyword evidence="4" id="KW-1185">Reference proteome</keyword>
<dbReference type="PANTHER" id="PTHR32060:SF30">
    <property type="entry name" value="CARBOXY-TERMINAL PROCESSING PROTEASE CTPA"/>
    <property type="match status" value="1"/>
</dbReference>
<dbReference type="AlphaFoldDB" id="A7NQZ4"/>
<dbReference type="PANTHER" id="PTHR32060">
    <property type="entry name" value="TAIL-SPECIFIC PROTEASE"/>
    <property type="match status" value="1"/>
</dbReference>
<dbReference type="SUPFAM" id="SSF52096">
    <property type="entry name" value="ClpP/crotonase"/>
    <property type="match status" value="1"/>
</dbReference>
<proteinExistence type="predicted"/>
<dbReference type="Gene3D" id="3.30.750.44">
    <property type="match status" value="1"/>
</dbReference>
<name>A7NQZ4_ROSCS</name>
<dbReference type="GO" id="GO:0030288">
    <property type="term" value="C:outer membrane-bounded periplasmic space"/>
    <property type="evidence" value="ECO:0007669"/>
    <property type="project" value="TreeGrafter"/>
</dbReference>
<sequence length="457" mass="49035">MVLGNVLLRLGAVVSIVTLTGCGMAPVSTVRSTTAATDALPAWTEGIATSGASTPATATVTPLPSPTLVPTPIPTLTPTPDVPALDERLQIFDEVWRIVNEEYLYDDFGGIDWEGLYPDYRARIMRAQSRDEFYAAMIDMVAQLNDNHSRFVPPASVEAEDATASGQETRVGIGVSVQPKPDGGFIQQVFPESPAARAGIRPRDRIVAVDGRPYAVSDGDLQGDIGTSVRLTIARPGAKLRDVLLTRQEVRASILPYYRRFPGDIGYVAVPTLWVHDMGEQVSGALTDLVAGGSLRGLILDLRSNRGGWGEVLSGVLSHFVRGQVGVFFGRDYVRPLVVNPPAGPDMRNLSAGLVVLIDEETASYAEVLAAVLQAEAGAIVVGARSAGNTETIYAHALRDGSRLWLAQEGFRLRNGTDLEGRGVIPDVLLEVDWTRYSEDDDPQLLEALRLLGGGPK</sequence>
<evidence type="ECO:0000256" key="1">
    <source>
        <dbReference type="SAM" id="MobiDB-lite"/>
    </source>
</evidence>
<dbReference type="GO" id="GO:0007165">
    <property type="term" value="P:signal transduction"/>
    <property type="evidence" value="ECO:0007669"/>
    <property type="project" value="TreeGrafter"/>
</dbReference>
<dbReference type="CDD" id="cd07562">
    <property type="entry name" value="Peptidase_S41_TRI"/>
    <property type="match status" value="1"/>
</dbReference>
<dbReference type="InterPro" id="IPR001478">
    <property type="entry name" value="PDZ"/>
</dbReference>
<dbReference type="SUPFAM" id="SSF50156">
    <property type="entry name" value="PDZ domain-like"/>
    <property type="match status" value="1"/>
</dbReference>
<dbReference type="eggNOG" id="COG0793">
    <property type="taxonomic scope" value="Bacteria"/>
</dbReference>
<reference evidence="3 4" key="1">
    <citation type="submission" date="2007-08" db="EMBL/GenBank/DDBJ databases">
        <title>Complete sequence of Roseiflexus castenholzii DSM 13941.</title>
        <authorList>
            <consortium name="US DOE Joint Genome Institute"/>
            <person name="Copeland A."/>
            <person name="Lucas S."/>
            <person name="Lapidus A."/>
            <person name="Barry K."/>
            <person name="Glavina del Rio T."/>
            <person name="Dalin E."/>
            <person name="Tice H."/>
            <person name="Pitluck S."/>
            <person name="Thompson L.S."/>
            <person name="Brettin T."/>
            <person name="Bruce D."/>
            <person name="Detter J.C."/>
            <person name="Han C."/>
            <person name="Tapia R."/>
            <person name="Schmutz J."/>
            <person name="Larimer F."/>
            <person name="Land M."/>
            <person name="Hauser L."/>
            <person name="Kyrpides N."/>
            <person name="Mikhailova N."/>
            <person name="Bryant D.A."/>
            <person name="Hanada S."/>
            <person name="Tsukatani Y."/>
            <person name="Richardson P."/>
        </authorList>
    </citation>
    <scope>NUCLEOTIDE SEQUENCE [LARGE SCALE GENOMIC DNA]</scope>
    <source>
        <strain evidence="4">DSM 13941 / HLO8</strain>
    </source>
</reference>
<dbReference type="PROSITE" id="PS50106">
    <property type="entry name" value="PDZ"/>
    <property type="match status" value="1"/>
</dbReference>
<protein>
    <submittedName>
        <fullName evidence="3">Peptidase S41</fullName>
    </submittedName>
</protein>
<dbReference type="InterPro" id="IPR028204">
    <property type="entry name" value="Tricorn_C1"/>
</dbReference>
<dbReference type="STRING" id="383372.Rcas_3957"/>
<dbReference type="CDD" id="cd06782">
    <property type="entry name" value="cpPDZ_CPP-like"/>
    <property type="match status" value="1"/>
</dbReference>
<dbReference type="RefSeq" id="WP_012122413.1">
    <property type="nucleotide sequence ID" value="NC_009767.1"/>
</dbReference>
<dbReference type="InterPro" id="IPR041489">
    <property type="entry name" value="PDZ_6"/>
</dbReference>
<dbReference type="Pfam" id="PF14684">
    <property type="entry name" value="Tricorn_C1"/>
    <property type="match status" value="1"/>
</dbReference>
<dbReference type="HOGENOM" id="CLU_048401_0_0_0"/>
<evidence type="ECO:0000313" key="4">
    <source>
        <dbReference type="Proteomes" id="UP000000263"/>
    </source>
</evidence>
<dbReference type="Pfam" id="PF03572">
    <property type="entry name" value="Peptidase_S41"/>
    <property type="match status" value="1"/>
</dbReference>